<reference evidence="1 2" key="1">
    <citation type="submission" date="2016-10" db="EMBL/GenBank/DDBJ databases">
        <authorList>
            <person name="de Groot N.N."/>
        </authorList>
    </citation>
    <scope>NUCLEOTIDE SEQUENCE [LARGE SCALE GENOMIC DNA]</scope>
    <source>
        <strain evidence="1 2">DSM 22274</strain>
    </source>
</reference>
<organism evidence="1 2">
    <name type="scientific">Arthrobacter alpinus</name>
    <dbReference type="NCBI Taxonomy" id="656366"/>
    <lineage>
        <taxon>Bacteria</taxon>
        <taxon>Bacillati</taxon>
        <taxon>Actinomycetota</taxon>
        <taxon>Actinomycetes</taxon>
        <taxon>Micrococcales</taxon>
        <taxon>Micrococcaceae</taxon>
        <taxon>Arthrobacter</taxon>
    </lineage>
</organism>
<name>A0A1H5FK31_9MICC</name>
<evidence type="ECO:0000313" key="1">
    <source>
        <dbReference type="EMBL" id="SEE03786.1"/>
    </source>
</evidence>
<gene>
    <name evidence="1" type="ORF">SAMN04489740_0529</name>
</gene>
<dbReference type="AlphaFoldDB" id="A0A1H5FK31"/>
<proteinExistence type="predicted"/>
<sequence length="150" mass="15988">MANYSEFFIADHHQAVARAKARQSGKSPSIDVPVLPTPGLSDFEIEVLGEFAVKKVHATGVGAELSLVDIELDTLFAVPDALLEVFAELNAPEDPEEIVELAAEWAAAEEMESTPEVTEPLLRALTAMAAAALAAAEDNAKMGLFFYSAD</sequence>
<dbReference type="EMBL" id="FNTV01000001">
    <property type="protein sequence ID" value="SEE03786.1"/>
    <property type="molecule type" value="Genomic_DNA"/>
</dbReference>
<dbReference type="RefSeq" id="WP_074710298.1">
    <property type="nucleotide sequence ID" value="NZ_FNTV01000001.1"/>
</dbReference>
<protein>
    <submittedName>
        <fullName evidence="1">Uncharacterized protein</fullName>
    </submittedName>
</protein>
<accession>A0A1H5FK31</accession>
<dbReference type="Proteomes" id="UP000182725">
    <property type="component" value="Unassembled WGS sequence"/>
</dbReference>
<evidence type="ECO:0000313" key="2">
    <source>
        <dbReference type="Proteomes" id="UP000182725"/>
    </source>
</evidence>